<organism evidence="1 2">
    <name type="scientific">Parascaris univalens</name>
    <name type="common">Nematode worm</name>
    <dbReference type="NCBI Taxonomy" id="6257"/>
    <lineage>
        <taxon>Eukaryota</taxon>
        <taxon>Metazoa</taxon>
        <taxon>Ecdysozoa</taxon>
        <taxon>Nematoda</taxon>
        <taxon>Chromadorea</taxon>
        <taxon>Rhabditida</taxon>
        <taxon>Spirurina</taxon>
        <taxon>Ascaridomorpha</taxon>
        <taxon>Ascaridoidea</taxon>
        <taxon>Ascarididae</taxon>
        <taxon>Parascaris</taxon>
    </lineage>
</organism>
<dbReference type="Proteomes" id="UP000887569">
    <property type="component" value="Unplaced"/>
</dbReference>
<proteinExistence type="predicted"/>
<name>A0A915AYL5_PARUN</name>
<reference evidence="2" key="1">
    <citation type="submission" date="2022-11" db="UniProtKB">
        <authorList>
            <consortium name="WormBaseParasite"/>
        </authorList>
    </citation>
    <scope>IDENTIFICATION</scope>
</reference>
<protein>
    <submittedName>
        <fullName evidence="2">E3 ubiquitin-protein ligase SHPRH</fullName>
    </submittedName>
</protein>
<evidence type="ECO:0000313" key="2">
    <source>
        <dbReference type="WBParaSite" id="PgR019_g008_t01"/>
    </source>
</evidence>
<accession>A0A915AYL5</accession>
<dbReference type="AlphaFoldDB" id="A0A915AYL5"/>
<sequence>ASSHLNTEQYSVRGTAVMSINCGCEATWRIVTPYPNQQQSRLTPQIEITVTEVKLIQQRMKF</sequence>
<keyword evidence="1" id="KW-1185">Reference proteome</keyword>
<evidence type="ECO:0000313" key="1">
    <source>
        <dbReference type="Proteomes" id="UP000887569"/>
    </source>
</evidence>
<dbReference type="WBParaSite" id="PgR019_g008_t01">
    <property type="protein sequence ID" value="PgR019_g008_t01"/>
    <property type="gene ID" value="PgR019_g008"/>
</dbReference>